<dbReference type="SUPFAM" id="SSF51197">
    <property type="entry name" value="Clavaminate synthase-like"/>
    <property type="match status" value="1"/>
</dbReference>
<evidence type="ECO:0000256" key="2">
    <source>
        <dbReference type="ARBA" id="ARBA00022964"/>
    </source>
</evidence>
<name>M1VKP3_CYAM1</name>
<dbReference type="OrthoDB" id="438431at2759"/>
<dbReference type="RefSeq" id="XP_005538144.1">
    <property type="nucleotide sequence ID" value="XM_005538087.1"/>
</dbReference>
<dbReference type="GO" id="GO:0016020">
    <property type="term" value="C:membrane"/>
    <property type="evidence" value="ECO:0007669"/>
    <property type="project" value="TreeGrafter"/>
</dbReference>
<evidence type="ECO:0000313" key="6">
    <source>
        <dbReference type="EMBL" id="BAM82108.1"/>
    </source>
</evidence>
<dbReference type="eggNOG" id="KOG3696">
    <property type="taxonomic scope" value="Eukaryota"/>
</dbReference>
<dbReference type="InterPro" id="IPR027443">
    <property type="entry name" value="IPNS-like_sf"/>
</dbReference>
<reference evidence="6 7" key="1">
    <citation type="journal article" date="2004" name="Nature">
        <title>Genome sequence of the ultrasmall unicellular red alga Cyanidioschyzon merolae 10D.</title>
        <authorList>
            <person name="Matsuzaki M."/>
            <person name="Misumi O."/>
            <person name="Shin-i T."/>
            <person name="Maruyama S."/>
            <person name="Takahara M."/>
            <person name="Miyagishima S."/>
            <person name="Mori T."/>
            <person name="Nishida K."/>
            <person name="Yagisawa F."/>
            <person name="Nishida K."/>
            <person name="Yoshida Y."/>
            <person name="Nishimura Y."/>
            <person name="Nakao S."/>
            <person name="Kobayashi T."/>
            <person name="Momoyama Y."/>
            <person name="Higashiyama T."/>
            <person name="Minoda A."/>
            <person name="Sano M."/>
            <person name="Nomoto H."/>
            <person name="Oishi K."/>
            <person name="Hayashi H."/>
            <person name="Ohta F."/>
            <person name="Nishizaka S."/>
            <person name="Haga S."/>
            <person name="Miura S."/>
            <person name="Morishita T."/>
            <person name="Kabeya Y."/>
            <person name="Terasawa K."/>
            <person name="Suzuki Y."/>
            <person name="Ishii Y."/>
            <person name="Asakawa S."/>
            <person name="Takano H."/>
            <person name="Ohta N."/>
            <person name="Kuroiwa H."/>
            <person name="Tanaka K."/>
            <person name="Shimizu N."/>
            <person name="Sugano S."/>
            <person name="Sato N."/>
            <person name="Nozaki H."/>
            <person name="Ogasawara N."/>
            <person name="Kohara Y."/>
            <person name="Kuroiwa T."/>
        </authorList>
    </citation>
    <scope>NUCLEOTIDE SEQUENCE [LARGE SCALE GENOMIC DNA]</scope>
    <source>
        <strain evidence="6 7">10D</strain>
    </source>
</reference>
<dbReference type="HOGENOM" id="CLU_059279_1_0_1"/>
<evidence type="ECO:0000259" key="5">
    <source>
        <dbReference type="Pfam" id="PF05118"/>
    </source>
</evidence>
<evidence type="ECO:0000256" key="3">
    <source>
        <dbReference type="ARBA" id="ARBA00023002"/>
    </source>
</evidence>
<reference evidence="6 7" key="2">
    <citation type="journal article" date="2007" name="BMC Biol.">
        <title>A 100%-complete sequence reveals unusually simple genomic features in the hot-spring red alga Cyanidioschyzon merolae.</title>
        <authorList>
            <person name="Nozaki H."/>
            <person name="Takano H."/>
            <person name="Misumi O."/>
            <person name="Terasawa K."/>
            <person name="Matsuzaki M."/>
            <person name="Maruyama S."/>
            <person name="Nishida K."/>
            <person name="Yagisawa F."/>
            <person name="Yoshida Y."/>
            <person name="Fujiwara T."/>
            <person name="Takio S."/>
            <person name="Tamura K."/>
            <person name="Chung S.J."/>
            <person name="Nakamura S."/>
            <person name="Kuroiwa H."/>
            <person name="Tanaka K."/>
            <person name="Sato N."/>
            <person name="Kuroiwa T."/>
        </authorList>
    </citation>
    <scope>NUCLEOTIDE SEQUENCE [LARGE SCALE GENOMIC DNA]</scope>
    <source>
        <strain evidence="6 7">10D</strain>
    </source>
</reference>
<proteinExistence type="inferred from homology"/>
<evidence type="ECO:0000256" key="4">
    <source>
        <dbReference type="SAM" id="MobiDB-lite"/>
    </source>
</evidence>
<dbReference type="Proteomes" id="UP000007014">
    <property type="component" value="Chromosome 17"/>
</dbReference>
<dbReference type="KEGG" id="cme:CYME_CMQ214C"/>
<gene>
    <name evidence="6" type="ORF">CYME_CMQ214C</name>
</gene>
<feature type="domain" description="Aspartyl/asparaginy/proline hydroxylase" evidence="5">
    <location>
        <begin position="97"/>
        <end position="256"/>
    </location>
</feature>
<dbReference type="AlphaFoldDB" id="M1VKP3"/>
<dbReference type="EMBL" id="AP006499">
    <property type="protein sequence ID" value="BAM82108.1"/>
    <property type="molecule type" value="Genomic_DNA"/>
</dbReference>
<dbReference type="PANTHER" id="PTHR46332:SF5">
    <property type="entry name" value="ASPARTATE BETA-HYDROXYLASE DOMAIN CONTAINING 2"/>
    <property type="match status" value="1"/>
</dbReference>
<keyword evidence="3" id="KW-0560">Oxidoreductase</keyword>
<dbReference type="Gene3D" id="2.60.120.330">
    <property type="entry name" value="B-lactam Antibiotic, Isopenicillin N Synthase, Chain"/>
    <property type="match status" value="1"/>
</dbReference>
<dbReference type="OMA" id="RYILMMR"/>
<keyword evidence="7" id="KW-1185">Reference proteome</keyword>
<sequence>MFVALGPAKLGLDRRLGAPRVSNRLRTLRLSFAERVERSLRRKFPADSVARVIQAWRQIQRGEMLREDQREAHSYIRGLRTARFFDNAEFPWAAALERNWETIRDELRHWETRRQELEALGSQVWVTAARAEAVAYGPDWRTLVLQDRRWHDDNCKLFTKTTRIIRDCGVPSVEAFFARQAPQSGIKLHSDGCNFILTAHLALQAPPRQSWIAVGGERRFWEDGKVLIFDTSYLHETYNESQDSDRYVLLLRFWHPETTRVEREALQYIFDVVDNPSWVDRDLNDLGAGLDSSLVEDWIQRPNRKARRGTGGKDRKDRTLNPPRGFGRSE</sequence>
<comment type="similarity">
    <text evidence="1">Belongs to the aspartyl/asparaginyl beta-hydroxylase family.</text>
</comment>
<accession>M1VKP3</accession>
<dbReference type="PANTHER" id="PTHR46332">
    <property type="entry name" value="ASPARTATE BETA-HYDROXYLASE DOMAIN-CONTAINING PROTEIN 2"/>
    <property type="match status" value="1"/>
</dbReference>
<organism evidence="6 7">
    <name type="scientific">Cyanidioschyzon merolae (strain NIES-3377 / 10D)</name>
    <name type="common">Unicellular red alga</name>
    <dbReference type="NCBI Taxonomy" id="280699"/>
    <lineage>
        <taxon>Eukaryota</taxon>
        <taxon>Rhodophyta</taxon>
        <taxon>Bangiophyceae</taxon>
        <taxon>Cyanidiales</taxon>
        <taxon>Cyanidiaceae</taxon>
        <taxon>Cyanidioschyzon</taxon>
    </lineage>
</organism>
<dbReference type="Gramene" id="CMQ214CT">
    <property type="protein sequence ID" value="CMQ214CT"/>
    <property type="gene ID" value="CMQ214C"/>
</dbReference>
<evidence type="ECO:0000256" key="1">
    <source>
        <dbReference type="ARBA" id="ARBA00007730"/>
    </source>
</evidence>
<dbReference type="InterPro" id="IPR051821">
    <property type="entry name" value="Asp/Asn_beta-hydroxylase"/>
</dbReference>
<protein>
    <submittedName>
        <fullName evidence="6">Similar to aspartyl beta-hydroxylase</fullName>
    </submittedName>
</protein>
<dbReference type="STRING" id="280699.M1VKP3"/>
<evidence type="ECO:0000313" key="7">
    <source>
        <dbReference type="Proteomes" id="UP000007014"/>
    </source>
</evidence>
<dbReference type="GeneID" id="16996502"/>
<feature type="region of interest" description="Disordered" evidence="4">
    <location>
        <begin position="301"/>
        <end position="330"/>
    </location>
</feature>
<dbReference type="GO" id="GO:0051213">
    <property type="term" value="F:dioxygenase activity"/>
    <property type="evidence" value="ECO:0007669"/>
    <property type="project" value="UniProtKB-KW"/>
</dbReference>
<dbReference type="InterPro" id="IPR007803">
    <property type="entry name" value="Asp/Arg/Pro-Hydrxlase"/>
</dbReference>
<dbReference type="Pfam" id="PF05118">
    <property type="entry name" value="Asp_Arg_Hydrox"/>
    <property type="match status" value="1"/>
</dbReference>
<keyword evidence="2" id="KW-0223">Dioxygenase</keyword>